<gene>
    <name evidence="1" type="ORF">DFJ67_5966</name>
</gene>
<dbReference type="Proteomes" id="UP000256913">
    <property type="component" value="Unassembled WGS sequence"/>
</dbReference>
<dbReference type="EMBL" id="QUMQ01000001">
    <property type="protein sequence ID" value="REF99920.1"/>
    <property type="molecule type" value="Genomic_DNA"/>
</dbReference>
<protein>
    <submittedName>
        <fullName evidence="1">Uncharacterized protein</fullName>
    </submittedName>
</protein>
<sequence length="377" mass="40153">MPAPDLTAATLRANPAYELVPFAQLPPGEQRALHALTRDADFYGILRPRDAASRLGVKSVCRETALLFDTLREPGGLPGYLRPASEEVCAELWRLLLDGVLELRVDDGYVSGPAAHGMAAASGDPPATGRIARLSVAAVRYGQALELSNTRRLSEKLYSYGRQPLSPHWIRTLGDPDLVARHLGLHRGVPHREWIAAAGGTGPDPWLRWARRGAPAHGAGLAKLYVSVVCADVGSALRVTAALAAGSSAAFLKVGGDPAALLRPDKLMVYFWNLDDLREFACALSGELAGCGVQGVPFTAELAGDGLLSWGMDPPPDESVPAWLGQESWRLWITNRLAVALTGARAAAEPWLFALDRLRLDGVDTGSWTPIGAGAAQ</sequence>
<organism evidence="1 2">
    <name type="scientific">Asanoa ferruginea</name>
    <dbReference type="NCBI Taxonomy" id="53367"/>
    <lineage>
        <taxon>Bacteria</taxon>
        <taxon>Bacillati</taxon>
        <taxon>Actinomycetota</taxon>
        <taxon>Actinomycetes</taxon>
        <taxon>Micromonosporales</taxon>
        <taxon>Micromonosporaceae</taxon>
        <taxon>Asanoa</taxon>
    </lineage>
</organism>
<comment type="caution">
    <text evidence="1">The sequence shown here is derived from an EMBL/GenBank/DDBJ whole genome shotgun (WGS) entry which is preliminary data.</text>
</comment>
<proteinExistence type="predicted"/>
<evidence type="ECO:0000313" key="1">
    <source>
        <dbReference type="EMBL" id="REF99920.1"/>
    </source>
</evidence>
<dbReference type="RefSeq" id="WP_170216043.1">
    <property type="nucleotide sequence ID" value="NZ_BONB01000054.1"/>
</dbReference>
<accession>A0A3E0A149</accession>
<keyword evidence="2" id="KW-1185">Reference proteome</keyword>
<name>A0A3E0A149_9ACTN</name>
<reference evidence="1 2" key="1">
    <citation type="submission" date="2018-08" db="EMBL/GenBank/DDBJ databases">
        <title>Sequencing the genomes of 1000 actinobacteria strains.</title>
        <authorList>
            <person name="Klenk H.-P."/>
        </authorList>
    </citation>
    <scope>NUCLEOTIDE SEQUENCE [LARGE SCALE GENOMIC DNA]</scope>
    <source>
        <strain evidence="1 2">DSM 44099</strain>
    </source>
</reference>
<dbReference type="AlphaFoldDB" id="A0A3E0A149"/>
<evidence type="ECO:0000313" key="2">
    <source>
        <dbReference type="Proteomes" id="UP000256913"/>
    </source>
</evidence>